<protein>
    <submittedName>
        <fullName evidence="2">Uncharacterized protein</fullName>
    </submittedName>
</protein>
<feature type="region of interest" description="Disordered" evidence="1">
    <location>
        <begin position="280"/>
        <end position="302"/>
    </location>
</feature>
<feature type="compositionally biased region" description="Pro residues" evidence="1">
    <location>
        <begin position="176"/>
        <end position="189"/>
    </location>
</feature>
<evidence type="ECO:0000256" key="1">
    <source>
        <dbReference type="SAM" id="MobiDB-lite"/>
    </source>
</evidence>
<dbReference type="AlphaFoldDB" id="A0A2K3DM77"/>
<proteinExistence type="predicted"/>
<dbReference type="EMBL" id="CM008967">
    <property type="protein sequence ID" value="PNW81644.1"/>
    <property type="molecule type" value="Genomic_DNA"/>
</dbReference>
<dbReference type="Gramene" id="PNW81644">
    <property type="protein sequence ID" value="PNW81644"/>
    <property type="gene ID" value="CHLRE_06g254250v5"/>
</dbReference>
<dbReference type="Proteomes" id="UP000006906">
    <property type="component" value="Chromosome 6"/>
</dbReference>
<dbReference type="InParanoid" id="A0A2K3DM77"/>
<reference evidence="2 3" key="1">
    <citation type="journal article" date="2007" name="Science">
        <title>The Chlamydomonas genome reveals the evolution of key animal and plant functions.</title>
        <authorList>
            <person name="Merchant S.S."/>
            <person name="Prochnik S.E."/>
            <person name="Vallon O."/>
            <person name="Harris E.H."/>
            <person name="Karpowicz S.J."/>
            <person name="Witman G.B."/>
            <person name="Terry A."/>
            <person name="Salamov A."/>
            <person name="Fritz-Laylin L.K."/>
            <person name="Marechal-Drouard L."/>
            <person name="Marshall W.F."/>
            <person name="Qu L.H."/>
            <person name="Nelson D.R."/>
            <person name="Sanderfoot A.A."/>
            <person name="Spalding M.H."/>
            <person name="Kapitonov V.V."/>
            <person name="Ren Q."/>
            <person name="Ferris P."/>
            <person name="Lindquist E."/>
            <person name="Shapiro H."/>
            <person name="Lucas S.M."/>
            <person name="Grimwood J."/>
            <person name="Schmutz J."/>
            <person name="Cardol P."/>
            <person name="Cerutti H."/>
            <person name="Chanfreau G."/>
            <person name="Chen C.L."/>
            <person name="Cognat V."/>
            <person name="Croft M.T."/>
            <person name="Dent R."/>
            <person name="Dutcher S."/>
            <person name="Fernandez E."/>
            <person name="Fukuzawa H."/>
            <person name="Gonzalez-Ballester D."/>
            <person name="Gonzalez-Halphen D."/>
            <person name="Hallmann A."/>
            <person name="Hanikenne M."/>
            <person name="Hippler M."/>
            <person name="Inwood W."/>
            <person name="Jabbari K."/>
            <person name="Kalanon M."/>
            <person name="Kuras R."/>
            <person name="Lefebvre P.A."/>
            <person name="Lemaire S.D."/>
            <person name="Lobanov A.V."/>
            <person name="Lohr M."/>
            <person name="Manuell A."/>
            <person name="Meier I."/>
            <person name="Mets L."/>
            <person name="Mittag M."/>
            <person name="Mittelmeier T."/>
            <person name="Moroney J.V."/>
            <person name="Moseley J."/>
            <person name="Napoli C."/>
            <person name="Nedelcu A.M."/>
            <person name="Niyogi K."/>
            <person name="Novoselov S.V."/>
            <person name="Paulsen I.T."/>
            <person name="Pazour G."/>
            <person name="Purton S."/>
            <person name="Ral J.P."/>
            <person name="Riano-Pachon D.M."/>
            <person name="Riekhof W."/>
            <person name="Rymarquis L."/>
            <person name="Schroda M."/>
            <person name="Stern D."/>
            <person name="Umen J."/>
            <person name="Willows R."/>
            <person name="Wilson N."/>
            <person name="Zimmer S.L."/>
            <person name="Allmer J."/>
            <person name="Balk J."/>
            <person name="Bisova K."/>
            <person name="Chen C.J."/>
            <person name="Elias M."/>
            <person name="Gendler K."/>
            <person name="Hauser C."/>
            <person name="Lamb M.R."/>
            <person name="Ledford H."/>
            <person name="Long J.C."/>
            <person name="Minagawa J."/>
            <person name="Page M.D."/>
            <person name="Pan J."/>
            <person name="Pootakham W."/>
            <person name="Roje S."/>
            <person name="Rose A."/>
            <person name="Stahlberg E."/>
            <person name="Terauchi A.M."/>
            <person name="Yang P."/>
            <person name="Ball S."/>
            <person name="Bowler C."/>
            <person name="Dieckmann C.L."/>
            <person name="Gladyshev V.N."/>
            <person name="Green P."/>
            <person name="Jorgensen R."/>
            <person name="Mayfield S."/>
            <person name="Mueller-Roeber B."/>
            <person name="Rajamani S."/>
            <person name="Sayre R.T."/>
            <person name="Brokstein P."/>
            <person name="Dubchak I."/>
            <person name="Goodstein D."/>
            <person name="Hornick L."/>
            <person name="Huang Y.W."/>
            <person name="Jhaveri J."/>
            <person name="Luo Y."/>
            <person name="Martinez D."/>
            <person name="Ngau W.C."/>
            <person name="Otillar B."/>
            <person name="Poliakov A."/>
            <person name="Porter A."/>
            <person name="Szajkowski L."/>
            <person name="Werner G."/>
            <person name="Zhou K."/>
            <person name="Grigoriev I.V."/>
            <person name="Rokhsar D.S."/>
            <person name="Grossman A.R."/>
        </authorList>
    </citation>
    <scope>NUCLEOTIDE SEQUENCE [LARGE SCALE GENOMIC DNA]</scope>
    <source>
        <strain evidence="3">CC-503</strain>
    </source>
</reference>
<evidence type="ECO:0000313" key="3">
    <source>
        <dbReference type="Proteomes" id="UP000006906"/>
    </source>
</evidence>
<feature type="region of interest" description="Disordered" evidence="1">
    <location>
        <begin position="176"/>
        <end position="201"/>
    </location>
</feature>
<evidence type="ECO:0000313" key="2">
    <source>
        <dbReference type="EMBL" id="PNW81644.1"/>
    </source>
</evidence>
<organism evidence="2 3">
    <name type="scientific">Chlamydomonas reinhardtii</name>
    <name type="common">Chlamydomonas smithii</name>
    <dbReference type="NCBI Taxonomy" id="3055"/>
    <lineage>
        <taxon>Eukaryota</taxon>
        <taxon>Viridiplantae</taxon>
        <taxon>Chlorophyta</taxon>
        <taxon>core chlorophytes</taxon>
        <taxon>Chlorophyceae</taxon>
        <taxon>CS clade</taxon>
        <taxon>Chlamydomonadales</taxon>
        <taxon>Chlamydomonadaceae</taxon>
        <taxon>Chlamydomonas</taxon>
    </lineage>
</organism>
<dbReference type="KEGG" id="cre:CHLRE_06g254250v5"/>
<dbReference type="PaxDb" id="3055-EDP08364"/>
<feature type="compositionally biased region" description="Low complexity" evidence="1">
    <location>
        <begin position="85"/>
        <end position="99"/>
    </location>
</feature>
<feature type="region of interest" description="Disordered" evidence="1">
    <location>
        <begin position="445"/>
        <end position="500"/>
    </location>
</feature>
<feature type="compositionally biased region" description="Pro residues" evidence="1">
    <location>
        <begin position="449"/>
        <end position="466"/>
    </location>
</feature>
<sequence length="500" mass="48493">MPVPGLLLPPGDSAGGSSNPLSVRSELECAAACMVAQRCVFFSYLPGYPSSTGSSSSGNLINACFLLQEPWSTAAGATVPQRPDSSSSSSGSSTSGSNAYSYTTADRVCFRSGAAFMGDVITVADIAAVAASASNASSSSNSSTDAAASGTGSSSTAAGASLAPVTATSPMFGFPAPTPVPGLDPPAPRAAPWRLSPGVPPQESGYGGYGGGGVYGSYGGYGGYGGTTVTEYGEQHLAFSLRCALDSALPALSSVSLVLDAAGYIADVGTSCGGGIASGSGGGSSSVSSNSTTVDDLEPAPSTDMLKSAEQRAVLPPLPAVTASTYRESCGPLGAVVGISGTFDAAGICTAVLSCASGATIPLLPSSSAGDGSSADAAAGDGRNLPRPCAAVGGAFAFSCPSGMVAYGLQGTFASAYGASSAVSLATLQLLCATAPALPTAQQAAPPAAALPPRPPVPLPALPLPAPAGGNGSASSGRRHSGKRSSPEKKSVPGKMLNFP</sequence>
<dbReference type="GeneID" id="5722147"/>
<accession>A0A2K3DM77</accession>
<gene>
    <name evidence="2" type="ORF">CHLRE_06g254250v5</name>
</gene>
<feature type="region of interest" description="Disordered" evidence="1">
    <location>
        <begin position="76"/>
        <end position="99"/>
    </location>
</feature>
<name>A0A2K3DM77_CHLRE</name>
<keyword evidence="3" id="KW-1185">Reference proteome</keyword>
<feature type="region of interest" description="Disordered" evidence="1">
    <location>
        <begin position="136"/>
        <end position="155"/>
    </location>
</feature>
<dbReference type="RefSeq" id="XP_042923376.1">
    <property type="nucleotide sequence ID" value="XM_043062670.1"/>
</dbReference>